<keyword evidence="3 6" id="KW-0694">RNA-binding</keyword>
<accession>A0A9W8A0X0</accession>
<dbReference type="PANTHER" id="PTHR11831">
    <property type="entry name" value="30S 40S RIBOSOMAL PROTEIN"/>
    <property type="match status" value="1"/>
</dbReference>
<comment type="similarity">
    <text evidence="1">Belongs to the universal ribosomal protein uS4 family.</text>
</comment>
<dbReference type="Gene3D" id="3.10.290.10">
    <property type="entry name" value="RNA-binding S4 domain"/>
    <property type="match status" value="1"/>
</dbReference>
<keyword evidence="2" id="KW-0699">rRNA-binding</keyword>
<protein>
    <recommendedName>
        <fullName evidence="7">RNA-binding S4 domain-containing protein</fullName>
    </recommendedName>
</protein>
<dbReference type="InterPro" id="IPR036986">
    <property type="entry name" value="S4_RNA-bd_sf"/>
</dbReference>
<dbReference type="CDD" id="cd00165">
    <property type="entry name" value="S4"/>
    <property type="match status" value="1"/>
</dbReference>
<gene>
    <name evidence="8" type="ORF">H4219_001215</name>
</gene>
<dbReference type="GO" id="GO:0003735">
    <property type="term" value="F:structural constituent of ribosome"/>
    <property type="evidence" value="ECO:0007669"/>
    <property type="project" value="TreeGrafter"/>
</dbReference>
<organism evidence="8 9">
    <name type="scientific">Mycoemilia scoparia</name>
    <dbReference type="NCBI Taxonomy" id="417184"/>
    <lineage>
        <taxon>Eukaryota</taxon>
        <taxon>Fungi</taxon>
        <taxon>Fungi incertae sedis</taxon>
        <taxon>Zoopagomycota</taxon>
        <taxon>Kickxellomycotina</taxon>
        <taxon>Kickxellomycetes</taxon>
        <taxon>Kickxellales</taxon>
        <taxon>Kickxellaceae</taxon>
        <taxon>Mycoemilia</taxon>
    </lineage>
</organism>
<evidence type="ECO:0000313" key="8">
    <source>
        <dbReference type="EMBL" id="KAJ1920656.1"/>
    </source>
</evidence>
<dbReference type="GO" id="GO:0019843">
    <property type="term" value="F:rRNA binding"/>
    <property type="evidence" value="ECO:0007669"/>
    <property type="project" value="UniProtKB-KW"/>
</dbReference>
<dbReference type="SMART" id="SM00363">
    <property type="entry name" value="S4"/>
    <property type="match status" value="1"/>
</dbReference>
<dbReference type="SUPFAM" id="SSF55174">
    <property type="entry name" value="Alpha-L RNA-binding motif"/>
    <property type="match status" value="1"/>
</dbReference>
<dbReference type="Pfam" id="PF01479">
    <property type="entry name" value="S4"/>
    <property type="match status" value="1"/>
</dbReference>
<evidence type="ECO:0000313" key="9">
    <source>
        <dbReference type="Proteomes" id="UP001150538"/>
    </source>
</evidence>
<dbReference type="InterPro" id="IPR002942">
    <property type="entry name" value="S4_RNA-bd"/>
</dbReference>
<keyword evidence="9" id="KW-1185">Reference proteome</keyword>
<evidence type="ECO:0000256" key="3">
    <source>
        <dbReference type="ARBA" id="ARBA00022884"/>
    </source>
</evidence>
<evidence type="ECO:0000256" key="6">
    <source>
        <dbReference type="PROSITE-ProRule" id="PRU00182"/>
    </source>
</evidence>
<dbReference type="PANTHER" id="PTHR11831:SF4">
    <property type="entry name" value="SMALL RIBOSOMAL SUBUNIT PROTEIN US4M"/>
    <property type="match status" value="1"/>
</dbReference>
<evidence type="ECO:0000256" key="5">
    <source>
        <dbReference type="ARBA" id="ARBA00023274"/>
    </source>
</evidence>
<evidence type="ECO:0000259" key="7">
    <source>
        <dbReference type="SMART" id="SM00363"/>
    </source>
</evidence>
<dbReference type="PROSITE" id="PS50889">
    <property type="entry name" value="S4"/>
    <property type="match status" value="1"/>
</dbReference>
<reference evidence="8" key="1">
    <citation type="submission" date="2022-07" db="EMBL/GenBank/DDBJ databases">
        <title>Phylogenomic reconstructions and comparative analyses of Kickxellomycotina fungi.</title>
        <authorList>
            <person name="Reynolds N.K."/>
            <person name="Stajich J.E."/>
            <person name="Barry K."/>
            <person name="Grigoriev I.V."/>
            <person name="Crous P."/>
            <person name="Smith M.E."/>
        </authorList>
    </citation>
    <scope>NUCLEOTIDE SEQUENCE</scope>
    <source>
        <strain evidence="8">NBRC 100468</strain>
    </source>
</reference>
<name>A0A9W8A0X0_9FUNG</name>
<evidence type="ECO:0000256" key="4">
    <source>
        <dbReference type="ARBA" id="ARBA00022980"/>
    </source>
</evidence>
<dbReference type="GO" id="GO:0005763">
    <property type="term" value="C:mitochondrial small ribosomal subunit"/>
    <property type="evidence" value="ECO:0007669"/>
    <property type="project" value="TreeGrafter"/>
</dbReference>
<evidence type="ECO:0000256" key="1">
    <source>
        <dbReference type="ARBA" id="ARBA00007465"/>
    </source>
</evidence>
<dbReference type="InterPro" id="IPR022801">
    <property type="entry name" value="Ribosomal_uS4"/>
</dbReference>
<dbReference type="AlphaFoldDB" id="A0A9W8A0X0"/>
<dbReference type="EMBL" id="JANBPU010000011">
    <property type="protein sequence ID" value="KAJ1920656.1"/>
    <property type="molecule type" value="Genomic_DNA"/>
</dbReference>
<comment type="caution">
    <text evidence="8">The sequence shown here is derived from an EMBL/GenBank/DDBJ whole genome shotgun (WGS) entry which is preliminary data.</text>
</comment>
<keyword evidence="5" id="KW-0687">Ribonucleoprotein</keyword>
<proteinExistence type="inferred from homology"/>
<evidence type="ECO:0000256" key="2">
    <source>
        <dbReference type="ARBA" id="ARBA00022730"/>
    </source>
</evidence>
<sequence>MTGRSKAHHKLARQVVRMSWNKLNLFTLANKKNFDIESNKTLFQRMWQAKRDTRGYHGPQIKERQWLRMFNPKLPTLNVKIGKNTRAHPNTASLTFSDMERRVDFIVFRSHFASSIWNARQLVLHGKVYLNGKKFRHPSHLVKDGDIVSVKPESVATLSKPEGGGQELKFTPRPYQQAFMFLPEYLEVDYNTCSTVFLRSPLTQPGKTELPSPFSPETHALAYKFYLRRGRSKY</sequence>
<dbReference type="Proteomes" id="UP001150538">
    <property type="component" value="Unassembled WGS sequence"/>
</dbReference>
<dbReference type="GO" id="GO:0042274">
    <property type="term" value="P:ribosomal small subunit biogenesis"/>
    <property type="evidence" value="ECO:0007669"/>
    <property type="project" value="TreeGrafter"/>
</dbReference>
<dbReference type="OrthoDB" id="3356781at2759"/>
<feature type="domain" description="RNA-binding S4" evidence="7">
    <location>
        <begin position="101"/>
        <end position="163"/>
    </location>
</feature>
<keyword evidence="4" id="KW-0689">Ribosomal protein</keyword>